<dbReference type="EMBL" id="SZZP01000010">
    <property type="protein sequence ID" value="TKV80150.1"/>
    <property type="molecule type" value="Genomic_DNA"/>
</dbReference>
<protein>
    <submittedName>
        <fullName evidence="1">Uncharacterized protein</fullName>
    </submittedName>
</protein>
<dbReference type="AlphaFoldDB" id="A0A4U6RZF0"/>
<reference evidence="1 2" key="1">
    <citation type="submission" date="2019-05" db="EMBL/GenBank/DDBJ databases">
        <title>Draft Genome of Bradyrhizobium elkanii strain SEMIA 938, Used in Commercial Inoculants for Lupinus spp. in Brazil.</title>
        <authorList>
            <person name="Hungria M."/>
            <person name="Delamuta J.R.M."/>
            <person name="Ribeiro R.A."/>
            <person name="Nogueira M.A."/>
        </authorList>
    </citation>
    <scope>NUCLEOTIDE SEQUENCE [LARGE SCALE GENOMIC DNA]</scope>
    <source>
        <strain evidence="1 2">Semia 938</strain>
    </source>
</reference>
<gene>
    <name evidence="1" type="ORF">FDV58_18070</name>
</gene>
<dbReference type="RefSeq" id="WP_137479438.1">
    <property type="nucleotide sequence ID" value="NZ_SZZP01000010.1"/>
</dbReference>
<proteinExistence type="predicted"/>
<comment type="caution">
    <text evidence="1">The sequence shown here is derived from an EMBL/GenBank/DDBJ whole genome shotgun (WGS) entry which is preliminary data.</text>
</comment>
<organism evidence="1 2">
    <name type="scientific">Bradyrhizobium elkanii</name>
    <dbReference type="NCBI Taxonomy" id="29448"/>
    <lineage>
        <taxon>Bacteria</taxon>
        <taxon>Pseudomonadati</taxon>
        <taxon>Pseudomonadota</taxon>
        <taxon>Alphaproteobacteria</taxon>
        <taxon>Hyphomicrobiales</taxon>
        <taxon>Nitrobacteraceae</taxon>
        <taxon>Bradyrhizobium</taxon>
    </lineage>
</organism>
<evidence type="ECO:0000313" key="1">
    <source>
        <dbReference type="EMBL" id="TKV80150.1"/>
    </source>
</evidence>
<name>A0A4U6RZF0_BRAEL</name>
<accession>A0A4U6RZF0</accession>
<sequence>MANNEIAYEIDDRKTVDQNLSALSAALKQIDDPLADVLEGVLSQLSLEIAPDQDALLDALYAATAPVEPQQTSSEEGSV</sequence>
<evidence type="ECO:0000313" key="2">
    <source>
        <dbReference type="Proteomes" id="UP000305095"/>
    </source>
</evidence>
<dbReference type="Proteomes" id="UP000305095">
    <property type="component" value="Unassembled WGS sequence"/>
</dbReference>